<dbReference type="InterPro" id="IPR025875">
    <property type="entry name" value="Leu-rich_rpt_4"/>
</dbReference>
<keyword evidence="5" id="KW-0677">Repeat</keyword>
<dbReference type="PROSITE" id="PS51450">
    <property type="entry name" value="LRR"/>
    <property type="match status" value="2"/>
</dbReference>
<dbReference type="PANTHER" id="PTHR46545">
    <property type="entry name" value="LEUCINE-RICH REPEAT-CONTAINING PROTEIN 51"/>
    <property type="match status" value="1"/>
</dbReference>
<dbReference type="Proteomes" id="UP000054937">
    <property type="component" value="Unassembled WGS sequence"/>
</dbReference>
<evidence type="ECO:0000256" key="4">
    <source>
        <dbReference type="ARBA" id="ARBA00022614"/>
    </source>
</evidence>
<dbReference type="OrthoDB" id="676979at2759"/>
<organism evidence="7 8">
    <name type="scientific">Pseudocohnilembus persalinus</name>
    <name type="common">Ciliate</name>
    <dbReference type="NCBI Taxonomy" id="266149"/>
    <lineage>
        <taxon>Eukaryota</taxon>
        <taxon>Sar</taxon>
        <taxon>Alveolata</taxon>
        <taxon>Ciliophora</taxon>
        <taxon>Intramacronucleata</taxon>
        <taxon>Oligohymenophorea</taxon>
        <taxon>Scuticociliatia</taxon>
        <taxon>Philasterida</taxon>
        <taxon>Pseudocohnilembidae</taxon>
        <taxon>Pseudocohnilembus</taxon>
    </lineage>
</organism>
<keyword evidence="4" id="KW-0433">Leucine-rich repeat</keyword>
<dbReference type="InParanoid" id="A0A0V0QA32"/>
<feature type="compositionally biased region" description="Basic and acidic residues" evidence="6">
    <location>
        <begin position="52"/>
        <end position="81"/>
    </location>
</feature>
<accession>A0A0V0QA32</accession>
<keyword evidence="3" id="KW-0963">Cytoplasm</keyword>
<evidence type="ECO:0000313" key="7">
    <source>
        <dbReference type="EMBL" id="KRW99018.1"/>
    </source>
</evidence>
<evidence type="ECO:0000256" key="6">
    <source>
        <dbReference type="SAM" id="MobiDB-lite"/>
    </source>
</evidence>
<evidence type="ECO:0000256" key="2">
    <source>
        <dbReference type="ARBA" id="ARBA00014223"/>
    </source>
</evidence>
<dbReference type="PANTHER" id="PTHR46545:SF1">
    <property type="entry name" value="LEUCINE-RICH REPEAT-CONTAINING PROTEIN 51"/>
    <property type="match status" value="1"/>
</dbReference>
<proteinExistence type="predicted"/>
<dbReference type="Gene3D" id="3.80.10.10">
    <property type="entry name" value="Ribonuclease Inhibitor"/>
    <property type="match status" value="1"/>
</dbReference>
<protein>
    <recommendedName>
        <fullName evidence="2">Leucine-rich repeat-containing protein 51</fullName>
    </recommendedName>
</protein>
<dbReference type="InterPro" id="IPR001611">
    <property type="entry name" value="Leu-rich_rpt"/>
</dbReference>
<dbReference type="SUPFAM" id="SSF52058">
    <property type="entry name" value="L domain-like"/>
    <property type="match status" value="1"/>
</dbReference>
<feature type="region of interest" description="Disordered" evidence="6">
    <location>
        <begin position="52"/>
        <end position="141"/>
    </location>
</feature>
<name>A0A0V0QA32_PSEPJ</name>
<dbReference type="OMA" id="ELTCCED"/>
<evidence type="ECO:0000256" key="1">
    <source>
        <dbReference type="ARBA" id="ARBA00004496"/>
    </source>
</evidence>
<comment type="caution">
    <text evidence="7">The sequence shown here is derived from an EMBL/GenBank/DDBJ whole genome shotgun (WGS) entry which is preliminary data.</text>
</comment>
<reference evidence="7 8" key="1">
    <citation type="journal article" date="2015" name="Sci. Rep.">
        <title>Genome of the facultative scuticociliatosis pathogen Pseudocohnilembus persalinus provides insight into its virulence through horizontal gene transfer.</title>
        <authorList>
            <person name="Xiong J."/>
            <person name="Wang G."/>
            <person name="Cheng J."/>
            <person name="Tian M."/>
            <person name="Pan X."/>
            <person name="Warren A."/>
            <person name="Jiang C."/>
            <person name="Yuan D."/>
            <person name="Miao W."/>
        </authorList>
    </citation>
    <scope>NUCLEOTIDE SEQUENCE [LARGE SCALE GENOMIC DNA]</scope>
    <source>
        <strain evidence="7">36N120E</strain>
    </source>
</reference>
<feature type="compositionally biased region" description="Basic and acidic residues" evidence="6">
    <location>
        <begin position="88"/>
        <end position="101"/>
    </location>
</feature>
<keyword evidence="8" id="KW-1185">Reference proteome</keyword>
<evidence type="ECO:0000256" key="3">
    <source>
        <dbReference type="ARBA" id="ARBA00022490"/>
    </source>
</evidence>
<gene>
    <name evidence="7" type="ORF">PPERSA_11619</name>
</gene>
<dbReference type="Pfam" id="PF12799">
    <property type="entry name" value="LRR_4"/>
    <property type="match status" value="1"/>
</dbReference>
<feature type="compositionally biased region" description="Basic and acidic residues" evidence="6">
    <location>
        <begin position="125"/>
        <end position="137"/>
    </location>
</feature>
<dbReference type="AlphaFoldDB" id="A0A0V0QA32"/>
<evidence type="ECO:0000256" key="5">
    <source>
        <dbReference type="ARBA" id="ARBA00022737"/>
    </source>
</evidence>
<dbReference type="GO" id="GO:0005737">
    <property type="term" value="C:cytoplasm"/>
    <property type="evidence" value="ECO:0007669"/>
    <property type="project" value="UniProtKB-SubCell"/>
</dbReference>
<feature type="compositionally biased region" description="Low complexity" evidence="6">
    <location>
        <begin position="105"/>
        <end position="124"/>
    </location>
</feature>
<dbReference type="EMBL" id="LDAU01000223">
    <property type="protein sequence ID" value="KRW99018.1"/>
    <property type="molecule type" value="Genomic_DNA"/>
</dbReference>
<dbReference type="InterPro" id="IPR032675">
    <property type="entry name" value="LRR_dom_sf"/>
</dbReference>
<evidence type="ECO:0000313" key="8">
    <source>
        <dbReference type="Proteomes" id="UP000054937"/>
    </source>
</evidence>
<comment type="subcellular location">
    <subcellularLocation>
        <location evidence="1">Cytoplasm</location>
    </subcellularLocation>
</comment>
<sequence length="347" mass="39977">MLNTKTYNNTQTQQSVDYKTNNTKTTIARQGISYDGKPLDFSFKQIKNLEELKTLEPRSGERKPPPQDIDDYNKEEIKQQEVDEDEEIKQNENETQSQKEEVEGDNNNNNINDNSQQQNDNQKNSNKDKKDEKKIENKQPQVIRIIPTQNTQNFQAAPTANNNSVNAKAIQNGILVEGGAGKQKSAHKVTLVCASLILSYNKIRSISNFKLSADYVMMGDWRKNLQWIDLSHNYIESLDYNFADLPNLKSLYLHCNYLSNLEELIQLQELPIRSLTIHGNPIETINQFRLYIIGILPYLKRLDSVLVSKKERDNCNVWFNVFNRKLPSAVKDARKPPSDNNISTQKQ</sequence>